<evidence type="ECO:0000259" key="6">
    <source>
        <dbReference type="Pfam" id="PF00171"/>
    </source>
</evidence>
<dbReference type="GO" id="GO:0008911">
    <property type="term" value="F:lactaldehyde dehydrogenase (NAD+) activity"/>
    <property type="evidence" value="ECO:0007669"/>
    <property type="project" value="TreeGrafter"/>
</dbReference>
<dbReference type="CDD" id="cd07082">
    <property type="entry name" value="ALDH_F11_NP-GAPDH"/>
    <property type="match status" value="1"/>
</dbReference>
<keyword evidence="2" id="KW-0521">NADP</keyword>
<dbReference type="InterPro" id="IPR016160">
    <property type="entry name" value="Ald_DH_CS_CYS"/>
</dbReference>
<name>H1LG07_9LACO</name>
<dbReference type="FunFam" id="3.40.605.10:FF:000007">
    <property type="entry name" value="NAD/NADP-dependent betaine aldehyde dehydrogenase"/>
    <property type="match status" value="1"/>
</dbReference>
<dbReference type="FunFam" id="3.40.309.10:FF:000022">
    <property type="entry name" value="NADP-dependent glyceraldehyde-3-phosphate dehydrogenase"/>
    <property type="match status" value="1"/>
</dbReference>
<sequence>MNDGEENLILDSIKNEVKTYPAYLTGEWQASNSQETIAIKSPWKHEVIGNVQAVTQSEVDESIEAAKAAQHSWAKLSLGDRGQYLNRWADELEKTKDDIATSVMNEVGKNFNSAEGEVQRTIDLIRYTVQEALHMHGESVRGDGFPGGSKDKLGIIERVPLGVVLAISPFNYPVNLAASKIAPALMAGNAVIFKPATQGSISGIKMIQALDRAGFPKGILSLVTGHGSEIGDYLTENPDINMISFTGSTKTGEHLSQKSIMTPLVLELGGKDPAIVCEDADLNITANNIIKGAYSYSGQRCTAVKRVLVADKVADKLVARLKTQVENLSVGSPVNDSTIVPLIDDKAANFVQGLIDDALAKGATLVTGNKRDGNLLQPTLLDNVTEDMDIAWVEPFGPVLPIIRVHSVDQAVEIANKSRFGLQASVFTQDIDKALEIAGAVEVGTVQVNGRPQRGPDNFPFLGVKASGMGTQGVHNSILSMSREKLTVINLKP</sequence>
<dbReference type="HOGENOM" id="CLU_005391_1_0_9"/>
<dbReference type="AlphaFoldDB" id="H1LG07"/>
<evidence type="ECO:0000313" key="8">
    <source>
        <dbReference type="Proteomes" id="UP000005025"/>
    </source>
</evidence>
<comment type="similarity">
    <text evidence="1 5">Belongs to the aldehyde dehydrogenase family.</text>
</comment>
<evidence type="ECO:0000256" key="1">
    <source>
        <dbReference type="ARBA" id="ARBA00009986"/>
    </source>
</evidence>
<dbReference type="InterPro" id="IPR015590">
    <property type="entry name" value="Aldehyde_DH_dom"/>
</dbReference>
<evidence type="ECO:0000256" key="2">
    <source>
        <dbReference type="ARBA" id="ARBA00022857"/>
    </source>
</evidence>
<organism evidence="7 8">
    <name type="scientific">Lentilactobacillus kisonensis F0435</name>
    <dbReference type="NCBI Taxonomy" id="797516"/>
    <lineage>
        <taxon>Bacteria</taxon>
        <taxon>Bacillati</taxon>
        <taxon>Bacillota</taxon>
        <taxon>Bacilli</taxon>
        <taxon>Lactobacillales</taxon>
        <taxon>Lactobacillaceae</taxon>
        <taxon>Lentilactobacillus</taxon>
    </lineage>
</organism>
<evidence type="ECO:0000256" key="3">
    <source>
        <dbReference type="ARBA" id="ARBA00023002"/>
    </source>
</evidence>
<dbReference type="PROSITE" id="PS00070">
    <property type="entry name" value="ALDEHYDE_DEHYDR_CYS"/>
    <property type="match status" value="1"/>
</dbReference>
<dbReference type="PROSITE" id="PS00687">
    <property type="entry name" value="ALDEHYDE_DEHYDR_GLU"/>
    <property type="match status" value="1"/>
</dbReference>
<gene>
    <name evidence="7" type="ORF">HMPREF9104_01533</name>
</gene>
<dbReference type="Proteomes" id="UP000005025">
    <property type="component" value="Unassembled WGS sequence"/>
</dbReference>
<dbReference type="InterPro" id="IPR016161">
    <property type="entry name" value="Ald_DH/histidinol_DH"/>
</dbReference>
<dbReference type="Gene3D" id="3.40.605.10">
    <property type="entry name" value="Aldehyde Dehydrogenase, Chain A, domain 1"/>
    <property type="match status" value="1"/>
</dbReference>
<dbReference type="PATRIC" id="fig|797516.3.peg.1362"/>
<dbReference type="STRING" id="797516.HMPREF9104_01533"/>
<evidence type="ECO:0000256" key="4">
    <source>
        <dbReference type="PROSITE-ProRule" id="PRU10007"/>
    </source>
</evidence>
<proteinExistence type="inferred from homology"/>
<keyword evidence="3 5" id="KW-0560">Oxidoreductase</keyword>
<reference evidence="7 8" key="1">
    <citation type="submission" date="2011-09" db="EMBL/GenBank/DDBJ databases">
        <authorList>
            <person name="Weinstock G."/>
            <person name="Sodergren E."/>
            <person name="Clifton S."/>
            <person name="Fulton L."/>
            <person name="Fulton B."/>
            <person name="Courtney L."/>
            <person name="Fronick C."/>
            <person name="Harrison M."/>
            <person name="Strong C."/>
            <person name="Farmer C."/>
            <person name="Delahaunty K."/>
            <person name="Markovic C."/>
            <person name="Hall O."/>
            <person name="Minx P."/>
            <person name="Tomlinson C."/>
            <person name="Mitreva M."/>
            <person name="Hou S."/>
            <person name="Chen J."/>
            <person name="Wollam A."/>
            <person name="Pepin K.H."/>
            <person name="Johnson M."/>
            <person name="Bhonagiri V."/>
            <person name="Zhang X."/>
            <person name="Suruliraj S."/>
            <person name="Warren W."/>
            <person name="Chinwalla A."/>
            <person name="Mardis E.R."/>
            <person name="Wilson R.K."/>
        </authorList>
    </citation>
    <scope>NUCLEOTIDE SEQUENCE [LARGE SCALE GENOMIC DNA]</scope>
    <source>
        <strain evidence="7 8">F0435</strain>
    </source>
</reference>
<feature type="domain" description="Aldehyde dehydrogenase" evidence="6">
    <location>
        <begin position="28"/>
        <end position="485"/>
    </location>
</feature>
<dbReference type="Pfam" id="PF00171">
    <property type="entry name" value="Aldedh"/>
    <property type="match status" value="1"/>
</dbReference>
<dbReference type="InterPro" id="IPR051020">
    <property type="entry name" value="ALDH-related_metabolic_enz"/>
</dbReference>
<protein>
    <submittedName>
        <fullName evidence="7">Glyceraldehyde-3-phosphate dehydrogenase</fullName>
    </submittedName>
</protein>
<dbReference type="EMBL" id="AGRJ01000151">
    <property type="protein sequence ID" value="EHO51213.1"/>
    <property type="molecule type" value="Genomic_DNA"/>
</dbReference>
<evidence type="ECO:0000256" key="5">
    <source>
        <dbReference type="RuleBase" id="RU003345"/>
    </source>
</evidence>
<feature type="active site" evidence="4">
    <location>
        <position position="267"/>
    </location>
</feature>
<dbReference type="InterPro" id="IPR029510">
    <property type="entry name" value="Ald_DH_CS_GLU"/>
</dbReference>
<dbReference type="PANTHER" id="PTHR42991:SF1">
    <property type="entry name" value="ALDEHYDE DEHYDROGENASE"/>
    <property type="match status" value="1"/>
</dbReference>
<dbReference type="Gene3D" id="3.40.309.10">
    <property type="entry name" value="Aldehyde Dehydrogenase, Chain A, domain 2"/>
    <property type="match status" value="1"/>
</dbReference>
<comment type="caution">
    <text evidence="7">The sequence shown here is derived from an EMBL/GenBank/DDBJ whole genome shotgun (WGS) entry which is preliminary data.</text>
</comment>
<evidence type="ECO:0000313" key="7">
    <source>
        <dbReference type="EMBL" id="EHO51213.1"/>
    </source>
</evidence>
<dbReference type="InterPro" id="IPR016162">
    <property type="entry name" value="Ald_DH_N"/>
</dbReference>
<dbReference type="PANTHER" id="PTHR42991">
    <property type="entry name" value="ALDEHYDE DEHYDROGENASE"/>
    <property type="match status" value="1"/>
</dbReference>
<dbReference type="InterPro" id="IPR016163">
    <property type="entry name" value="Ald_DH_C"/>
</dbReference>
<dbReference type="SUPFAM" id="SSF53720">
    <property type="entry name" value="ALDH-like"/>
    <property type="match status" value="1"/>
</dbReference>
<accession>H1LG07</accession>